<dbReference type="InterPro" id="IPR009061">
    <property type="entry name" value="DNA-bd_dom_put_sf"/>
</dbReference>
<accession>A0A8S4N8S0</accession>
<feature type="non-terminal residue" evidence="15">
    <location>
        <position position="1"/>
    </location>
</feature>
<sequence length="425" mass="47778">VRRSPFPNSKTVIVYRRSDIEKKAEEIWGSKEKLEKEKQKRENRQKIDAIRDKILHKTFGRLRHREIKPKEEPFIFVPGNEPQNPKKIFQHGTGQVVMWAVSINAGNFVLKTIAWLYTGSHSMFAEAIHSAADTINQLILAYGIKESIKEPDKIHPYGYTNFRYVSSLISGVGIFCIGAGLSWYHGIQGLLHPGQPESLHWGLLLLGGTMLTEGATFIMAISQLRKDSKIQGKSFWQYVRRGEDPSSNVVLLEDFAAILGVGIAGSCMAISHFTLNPIPDAIGSLMIGCVLASVAAFIIHTNTTALVGRSIPVDKQISISDELERDRMIRALHDVKATDMGGSFVRFKAEVDFDGKEITRSYLNSQDLDVLLTEIMMIQTNEQVEAFMLLHGENVIDMLGSEIDRIERNMKKKHPEVRHVDLEVL</sequence>
<dbReference type="OrthoDB" id="435980at2759"/>
<protein>
    <recommendedName>
        <fullName evidence="11">Proton-coupled zinc antiporter SLC30A9, mitochondrial</fullName>
    </recommendedName>
    <alternativeName>
        <fullName evidence="10">Solute carrier family 30 member 9</fullName>
    </alternativeName>
    <alternativeName>
        <fullName evidence="12">Zinc transporter 9</fullName>
    </alternativeName>
</protein>
<keyword evidence="6" id="KW-0256">Endoplasmic reticulum</keyword>
<dbReference type="InterPro" id="IPR058533">
    <property type="entry name" value="Cation_efflux_TM"/>
</dbReference>
<keyword evidence="7 13" id="KW-1133">Transmembrane helix</keyword>
<evidence type="ECO:0000256" key="13">
    <source>
        <dbReference type="SAM" id="Phobius"/>
    </source>
</evidence>
<keyword evidence="9 13" id="KW-0472">Membrane</keyword>
<keyword evidence="5 13" id="KW-0812">Transmembrane</keyword>
<dbReference type="Gene3D" id="1.20.1510.10">
    <property type="entry name" value="Cation efflux protein transmembrane domain"/>
    <property type="match status" value="1"/>
</dbReference>
<evidence type="ECO:0000256" key="2">
    <source>
        <dbReference type="ARBA" id="ARBA00004240"/>
    </source>
</evidence>
<evidence type="ECO:0000256" key="1">
    <source>
        <dbReference type="ARBA" id="ARBA00004225"/>
    </source>
</evidence>
<dbReference type="Proteomes" id="UP000749559">
    <property type="component" value="Unassembled WGS sequence"/>
</dbReference>
<feature type="transmembrane region" description="Helical" evidence="13">
    <location>
        <begin position="281"/>
        <end position="299"/>
    </location>
</feature>
<keyword evidence="4" id="KW-0813">Transport</keyword>
<dbReference type="PANTHER" id="PTHR13414">
    <property type="entry name" value="HUEL-CATION TRANSPORTER"/>
    <property type="match status" value="1"/>
</dbReference>
<feature type="domain" description="Cation efflux protein transmembrane" evidence="14">
    <location>
        <begin position="99"/>
        <end position="306"/>
    </location>
</feature>
<organism evidence="15 16">
    <name type="scientific">Owenia fusiformis</name>
    <name type="common">Polychaete worm</name>
    <dbReference type="NCBI Taxonomy" id="6347"/>
    <lineage>
        <taxon>Eukaryota</taxon>
        <taxon>Metazoa</taxon>
        <taxon>Spiralia</taxon>
        <taxon>Lophotrochozoa</taxon>
        <taxon>Annelida</taxon>
        <taxon>Polychaeta</taxon>
        <taxon>Sedentaria</taxon>
        <taxon>Canalipalpata</taxon>
        <taxon>Sabellida</taxon>
        <taxon>Oweniida</taxon>
        <taxon>Oweniidae</taxon>
        <taxon>Owenia</taxon>
    </lineage>
</organism>
<feature type="transmembrane region" description="Helical" evidence="13">
    <location>
        <begin position="199"/>
        <end position="221"/>
    </location>
</feature>
<dbReference type="SUPFAM" id="SSF161111">
    <property type="entry name" value="Cation efflux protein transmembrane domain-like"/>
    <property type="match status" value="1"/>
</dbReference>
<evidence type="ECO:0000256" key="11">
    <source>
        <dbReference type="ARBA" id="ARBA00034845"/>
    </source>
</evidence>
<evidence type="ECO:0000256" key="4">
    <source>
        <dbReference type="ARBA" id="ARBA00022448"/>
    </source>
</evidence>
<dbReference type="SUPFAM" id="SSF46955">
    <property type="entry name" value="Putative DNA-binding domain"/>
    <property type="match status" value="1"/>
</dbReference>
<evidence type="ECO:0000256" key="8">
    <source>
        <dbReference type="ARBA" id="ARBA00023128"/>
    </source>
</evidence>
<gene>
    <name evidence="15" type="ORF">OFUS_LOCUS4426</name>
</gene>
<dbReference type="GO" id="GO:0005783">
    <property type="term" value="C:endoplasmic reticulum"/>
    <property type="evidence" value="ECO:0007669"/>
    <property type="project" value="UniProtKB-SubCell"/>
</dbReference>
<dbReference type="NCBIfam" id="TIGR01297">
    <property type="entry name" value="CDF"/>
    <property type="match status" value="1"/>
</dbReference>
<comment type="similarity">
    <text evidence="3">Belongs to the cation diffusion facilitator (CDF) transporter (TC 2.A.4) family. SLC30A subfamily.</text>
</comment>
<comment type="caution">
    <text evidence="15">The sequence shown here is derived from an EMBL/GenBank/DDBJ whole genome shotgun (WGS) entry which is preliminary data.</text>
</comment>
<evidence type="ECO:0000313" key="16">
    <source>
        <dbReference type="Proteomes" id="UP000749559"/>
    </source>
</evidence>
<evidence type="ECO:0000256" key="3">
    <source>
        <dbReference type="ARBA" id="ARBA00008873"/>
    </source>
</evidence>
<dbReference type="Pfam" id="PF01545">
    <property type="entry name" value="Cation_efflux"/>
    <property type="match status" value="1"/>
</dbReference>
<evidence type="ECO:0000256" key="7">
    <source>
        <dbReference type="ARBA" id="ARBA00022989"/>
    </source>
</evidence>
<reference evidence="15" key="1">
    <citation type="submission" date="2022-03" db="EMBL/GenBank/DDBJ databases">
        <authorList>
            <person name="Martin C."/>
        </authorList>
    </citation>
    <scope>NUCLEOTIDE SEQUENCE</scope>
</reference>
<keyword evidence="16" id="KW-1185">Reference proteome</keyword>
<dbReference type="PANTHER" id="PTHR13414:SF9">
    <property type="entry name" value="PROTON-COUPLED ZINC ANTIPORTER SLC30A9, MITOCHONDRIAL"/>
    <property type="match status" value="1"/>
</dbReference>
<dbReference type="GO" id="GO:0006882">
    <property type="term" value="P:intracellular zinc ion homeostasis"/>
    <property type="evidence" value="ECO:0007669"/>
    <property type="project" value="TreeGrafter"/>
</dbReference>
<feature type="transmembrane region" description="Helical" evidence="13">
    <location>
        <begin position="255"/>
        <end position="275"/>
    </location>
</feature>
<dbReference type="InterPro" id="IPR027469">
    <property type="entry name" value="Cation_efflux_TMD_sf"/>
</dbReference>
<dbReference type="AlphaFoldDB" id="A0A8S4N8S0"/>
<dbReference type="InterPro" id="IPR040177">
    <property type="entry name" value="SLC30A9"/>
</dbReference>
<evidence type="ECO:0000256" key="6">
    <source>
        <dbReference type="ARBA" id="ARBA00022824"/>
    </source>
</evidence>
<proteinExistence type="inferred from homology"/>
<dbReference type="GO" id="GO:0031966">
    <property type="term" value="C:mitochondrial membrane"/>
    <property type="evidence" value="ECO:0007669"/>
    <property type="project" value="UniProtKB-SubCell"/>
</dbReference>
<dbReference type="GO" id="GO:0008324">
    <property type="term" value="F:monoatomic cation transmembrane transporter activity"/>
    <property type="evidence" value="ECO:0007669"/>
    <property type="project" value="InterPro"/>
</dbReference>
<evidence type="ECO:0000256" key="5">
    <source>
        <dbReference type="ARBA" id="ARBA00022692"/>
    </source>
</evidence>
<evidence type="ECO:0000256" key="10">
    <source>
        <dbReference type="ARBA" id="ARBA00033405"/>
    </source>
</evidence>
<name>A0A8S4N8S0_OWEFU</name>
<dbReference type="InterPro" id="IPR002524">
    <property type="entry name" value="Cation_efflux"/>
</dbReference>
<keyword evidence="8" id="KW-0496">Mitochondrion</keyword>
<evidence type="ECO:0000256" key="12">
    <source>
        <dbReference type="ARBA" id="ARBA00034922"/>
    </source>
</evidence>
<evidence type="ECO:0000256" key="9">
    <source>
        <dbReference type="ARBA" id="ARBA00023136"/>
    </source>
</evidence>
<evidence type="ECO:0000259" key="14">
    <source>
        <dbReference type="Pfam" id="PF01545"/>
    </source>
</evidence>
<feature type="transmembrane region" description="Helical" evidence="13">
    <location>
        <begin position="164"/>
        <end position="187"/>
    </location>
</feature>
<comment type="subcellular location">
    <subcellularLocation>
        <location evidence="2">Endoplasmic reticulum</location>
    </subcellularLocation>
    <subcellularLocation>
        <location evidence="1">Mitochondrion membrane</location>
        <topology evidence="1">Multi-pass membrane protein</topology>
    </subcellularLocation>
</comment>
<evidence type="ECO:0000313" key="15">
    <source>
        <dbReference type="EMBL" id="CAH1777372.1"/>
    </source>
</evidence>
<dbReference type="GO" id="GO:0006829">
    <property type="term" value="P:zinc ion transport"/>
    <property type="evidence" value="ECO:0007669"/>
    <property type="project" value="InterPro"/>
</dbReference>
<dbReference type="EMBL" id="CAIIXF020000002">
    <property type="protein sequence ID" value="CAH1777372.1"/>
    <property type="molecule type" value="Genomic_DNA"/>
</dbReference>